<dbReference type="SUPFAM" id="SSF109854">
    <property type="entry name" value="DinB/YfiT-like putative metalloenzymes"/>
    <property type="match status" value="1"/>
</dbReference>
<organism evidence="3 4">
    <name type="scientific">Umezawaea endophytica</name>
    <dbReference type="NCBI Taxonomy" id="1654476"/>
    <lineage>
        <taxon>Bacteria</taxon>
        <taxon>Bacillati</taxon>
        <taxon>Actinomycetota</taxon>
        <taxon>Actinomycetes</taxon>
        <taxon>Pseudonocardiales</taxon>
        <taxon>Pseudonocardiaceae</taxon>
        <taxon>Umezawaea</taxon>
    </lineage>
</organism>
<dbReference type="InterPro" id="IPR017517">
    <property type="entry name" value="Maleyloyr_isom"/>
</dbReference>
<dbReference type="EMBL" id="JANYMP010000028">
    <property type="protein sequence ID" value="MCS7483046.1"/>
    <property type="molecule type" value="Genomic_DNA"/>
</dbReference>
<comment type="caution">
    <text evidence="3">The sequence shown here is derived from an EMBL/GenBank/DDBJ whole genome shotgun (WGS) entry which is preliminary data.</text>
</comment>
<evidence type="ECO:0000259" key="2">
    <source>
        <dbReference type="Pfam" id="PF11716"/>
    </source>
</evidence>
<sequence length="244" mass="26403">MEHREFIDHYTAQARALRAAAVEAGPSAPVDTCPLWTVHDLVRHIAGVNAWAVAALRSESVDERPDWPGAPDEWDDLLAWWDERARELADELRAIDPATPRWTLIGTETAGFWARRQAHEAAIHRLDAEHARSSADVPELLFTPEFAADGVDEFLTRMTVIASRRKPVERAGVLVLHAADAGRAWEVRLVPGEAPAVGPVTGSGAHADATVAGTADSLFRAVWGRPSGAVVTGDTALLDALPRV</sequence>
<dbReference type="Pfam" id="PF07398">
    <property type="entry name" value="MDMPI_C"/>
    <property type="match status" value="1"/>
</dbReference>
<name>A0A9X3AIU9_9PSEU</name>
<keyword evidence="4" id="KW-1185">Reference proteome</keyword>
<dbReference type="AlphaFoldDB" id="A0A9X3AIU9"/>
<dbReference type="PANTHER" id="PTHR40758:SF1">
    <property type="entry name" value="CONSERVED PROTEIN"/>
    <property type="match status" value="1"/>
</dbReference>
<evidence type="ECO:0000313" key="3">
    <source>
        <dbReference type="EMBL" id="MCS7483046.1"/>
    </source>
</evidence>
<dbReference type="InterPro" id="IPR024344">
    <property type="entry name" value="MDMPI_metal-binding"/>
</dbReference>
<dbReference type="PANTHER" id="PTHR40758">
    <property type="entry name" value="CONSERVED PROTEIN"/>
    <property type="match status" value="1"/>
</dbReference>
<dbReference type="GO" id="GO:0005886">
    <property type="term" value="C:plasma membrane"/>
    <property type="evidence" value="ECO:0007669"/>
    <property type="project" value="TreeGrafter"/>
</dbReference>
<dbReference type="Pfam" id="PF11716">
    <property type="entry name" value="MDMPI_N"/>
    <property type="match status" value="1"/>
</dbReference>
<gene>
    <name evidence="3" type="ORF">NZH93_39880</name>
</gene>
<reference evidence="3" key="1">
    <citation type="submission" date="2022-08" db="EMBL/GenBank/DDBJ databases">
        <authorList>
            <person name="Tistechok S."/>
            <person name="Samborskyy M."/>
            <person name="Roman I."/>
        </authorList>
    </citation>
    <scope>NUCLEOTIDE SEQUENCE</scope>
    <source>
        <strain evidence="3">DSM 103496</strain>
    </source>
</reference>
<evidence type="ECO:0000313" key="4">
    <source>
        <dbReference type="Proteomes" id="UP001141259"/>
    </source>
</evidence>
<dbReference type="RefSeq" id="WP_259628506.1">
    <property type="nucleotide sequence ID" value="NZ_JANYMP010000028.1"/>
</dbReference>
<protein>
    <submittedName>
        <fullName evidence="3">Maleylpyruvate isomerase family mycothiol-dependent enzyme</fullName>
    </submittedName>
</protein>
<feature type="domain" description="MDMPI C-terminal" evidence="1">
    <location>
        <begin position="145"/>
        <end position="239"/>
    </location>
</feature>
<dbReference type="GO" id="GO:0046872">
    <property type="term" value="F:metal ion binding"/>
    <property type="evidence" value="ECO:0007669"/>
    <property type="project" value="InterPro"/>
</dbReference>
<keyword evidence="3" id="KW-0413">Isomerase</keyword>
<dbReference type="Proteomes" id="UP001141259">
    <property type="component" value="Unassembled WGS sequence"/>
</dbReference>
<evidence type="ECO:0000259" key="1">
    <source>
        <dbReference type="Pfam" id="PF07398"/>
    </source>
</evidence>
<feature type="domain" description="Mycothiol-dependent maleylpyruvate isomerase metal-binding" evidence="2">
    <location>
        <begin position="10"/>
        <end position="128"/>
    </location>
</feature>
<accession>A0A9X3AIU9</accession>
<dbReference type="InterPro" id="IPR034660">
    <property type="entry name" value="DinB/YfiT-like"/>
</dbReference>
<dbReference type="Gene3D" id="1.20.120.450">
    <property type="entry name" value="dinb family like domain"/>
    <property type="match status" value="1"/>
</dbReference>
<proteinExistence type="predicted"/>
<dbReference type="InterPro" id="IPR010872">
    <property type="entry name" value="MDMPI_C-term_domain"/>
</dbReference>
<dbReference type="GO" id="GO:0016853">
    <property type="term" value="F:isomerase activity"/>
    <property type="evidence" value="ECO:0007669"/>
    <property type="project" value="UniProtKB-KW"/>
</dbReference>
<dbReference type="NCBIfam" id="TIGR03083">
    <property type="entry name" value="maleylpyruvate isomerase family mycothiol-dependent enzyme"/>
    <property type="match status" value="1"/>
</dbReference>